<dbReference type="Proteomes" id="UP000887578">
    <property type="component" value="Unplaced"/>
</dbReference>
<feature type="compositionally biased region" description="Low complexity" evidence="1">
    <location>
        <begin position="282"/>
        <end position="302"/>
    </location>
</feature>
<feature type="compositionally biased region" description="Low complexity" evidence="1">
    <location>
        <begin position="155"/>
        <end position="193"/>
    </location>
</feature>
<feature type="region of interest" description="Disordered" evidence="1">
    <location>
        <begin position="327"/>
        <end position="379"/>
    </location>
</feature>
<feature type="compositionally biased region" description="Low complexity" evidence="1">
    <location>
        <begin position="136"/>
        <end position="149"/>
    </location>
</feature>
<keyword evidence="2" id="KW-1185">Reference proteome</keyword>
<feature type="compositionally biased region" description="Polar residues" evidence="1">
    <location>
        <begin position="269"/>
        <end position="281"/>
    </location>
</feature>
<feature type="compositionally biased region" description="Basic and acidic residues" evidence="1">
    <location>
        <begin position="348"/>
        <end position="358"/>
    </location>
</feature>
<feature type="compositionally biased region" description="Basic and acidic residues" evidence="1">
    <location>
        <begin position="17"/>
        <end position="30"/>
    </location>
</feature>
<protein>
    <submittedName>
        <fullName evidence="3">Uncharacterized protein</fullName>
    </submittedName>
</protein>
<reference evidence="3" key="1">
    <citation type="submission" date="2022-11" db="UniProtKB">
        <authorList>
            <consortium name="WormBaseParasite"/>
        </authorList>
    </citation>
    <scope>IDENTIFICATION</scope>
</reference>
<feature type="compositionally biased region" description="Polar residues" evidence="1">
    <location>
        <begin position="113"/>
        <end position="125"/>
    </location>
</feature>
<dbReference type="AlphaFoldDB" id="A0A914PTK4"/>
<name>A0A914PTK4_9BILA</name>
<feature type="region of interest" description="Disordered" evidence="1">
    <location>
        <begin position="63"/>
        <end position="311"/>
    </location>
</feature>
<evidence type="ECO:0000313" key="3">
    <source>
        <dbReference type="WBParaSite" id="PDA_v2.g19568.t1"/>
    </source>
</evidence>
<accession>A0A914PTK4</accession>
<proteinExistence type="predicted"/>
<feature type="compositionally biased region" description="Polar residues" evidence="1">
    <location>
        <begin position="253"/>
        <end position="262"/>
    </location>
</feature>
<feature type="compositionally biased region" description="Basic and acidic residues" evidence="1">
    <location>
        <begin position="69"/>
        <end position="81"/>
    </location>
</feature>
<feature type="compositionally biased region" description="Basic residues" evidence="1">
    <location>
        <begin position="213"/>
        <end position="223"/>
    </location>
</feature>
<evidence type="ECO:0000313" key="2">
    <source>
        <dbReference type="Proteomes" id="UP000887578"/>
    </source>
</evidence>
<feature type="compositionally biased region" description="Polar residues" evidence="1">
    <location>
        <begin position="1"/>
        <end position="16"/>
    </location>
</feature>
<evidence type="ECO:0000256" key="1">
    <source>
        <dbReference type="SAM" id="MobiDB-lite"/>
    </source>
</evidence>
<feature type="compositionally biased region" description="Polar residues" evidence="1">
    <location>
        <begin position="359"/>
        <end position="370"/>
    </location>
</feature>
<feature type="compositionally biased region" description="Acidic residues" evidence="1">
    <location>
        <begin position="90"/>
        <end position="100"/>
    </location>
</feature>
<organism evidence="2 3">
    <name type="scientific">Panagrolaimus davidi</name>
    <dbReference type="NCBI Taxonomy" id="227884"/>
    <lineage>
        <taxon>Eukaryota</taxon>
        <taxon>Metazoa</taxon>
        <taxon>Ecdysozoa</taxon>
        <taxon>Nematoda</taxon>
        <taxon>Chromadorea</taxon>
        <taxon>Rhabditida</taxon>
        <taxon>Tylenchina</taxon>
        <taxon>Panagrolaimomorpha</taxon>
        <taxon>Panagrolaimoidea</taxon>
        <taxon>Panagrolaimidae</taxon>
        <taxon>Panagrolaimus</taxon>
    </lineage>
</organism>
<feature type="region of interest" description="Disordered" evidence="1">
    <location>
        <begin position="1"/>
        <end position="47"/>
    </location>
</feature>
<sequence>MQNQRKTSTTSGTNESKPAEKDTDDVKDGGDSIPPPPTTTTTSEPKNASYCIYFDVKHVQNSTISATTKESEHSEKGKNESKPPPTSDGSSDDDDDENEEEFKLKSPPRLSEQKSSTGPILQTIPNKRPSTKEASKSSNGSIGTSSSGSTGSGTTGTTTSGSGTTGSASDTSNSKTSSGPSLSTTSTASTAVSGNFKKELLPSASSSSSSGTPKKKNSHRKKIIATTPASVVSSSSPQPSSPSVPSSSKKSSIRISACSTASLPDFAKANNSPPKNDSVYFNPSNPALNNNNGSNKNNNVQNGSTFPKLTSPNVRTFQAHKNDSVYFGVPTDAATPANTSGYLKPRKRDGSESKECNDKNTIAPKSNAAKNDSVYFAPK</sequence>
<dbReference type="WBParaSite" id="PDA_v2.g19568.t1">
    <property type="protein sequence ID" value="PDA_v2.g19568.t1"/>
    <property type="gene ID" value="PDA_v2.g19568"/>
</dbReference>
<feature type="compositionally biased region" description="Low complexity" evidence="1">
    <location>
        <begin position="230"/>
        <end position="250"/>
    </location>
</feature>